<dbReference type="GO" id="GO:0003677">
    <property type="term" value="F:DNA binding"/>
    <property type="evidence" value="ECO:0007669"/>
    <property type="project" value="InterPro"/>
</dbReference>
<evidence type="ECO:0000256" key="5">
    <source>
        <dbReference type="HAMAP-Rule" id="MF_00527"/>
    </source>
</evidence>
<proteinExistence type="inferred from homology"/>
<dbReference type="SUPFAM" id="SSF50486">
    <property type="entry name" value="FMT C-terminal domain-like"/>
    <property type="match status" value="1"/>
</dbReference>
<dbReference type="EMBL" id="JACHEB010000010">
    <property type="protein sequence ID" value="MBB5330374.1"/>
    <property type="molecule type" value="Genomic_DNA"/>
</dbReference>
<gene>
    <name evidence="6" type="ORF">HDF14_004009</name>
</gene>
<name>A0A9X0QHR6_9BACT</name>
<keyword evidence="2 5" id="KW-0227">DNA damage</keyword>
<dbReference type="EC" id="3.2.2.-" evidence="5"/>
<evidence type="ECO:0000256" key="3">
    <source>
        <dbReference type="ARBA" id="ARBA00022801"/>
    </source>
</evidence>
<dbReference type="Pfam" id="PF02245">
    <property type="entry name" value="Pur_DNA_glyco"/>
    <property type="match status" value="1"/>
</dbReference>
<comment type="caution">
    <text evidence="6">The sequence shown here is derived from an EMBL/GenBank/DDBJ whole genome shotgun (WGS) entry which is preliminary data.</text>
</comment>
<dbReference type="HAMAP" id="MF_00527">
    <property type="entry name" value="3MGH"/>
    <property type="match status" value="1"/>
</dbReference>
<dbReference type="InterPro" id="IPR011034">
    <property type="entry name" value="Formyl_transferase-like_C_sf"/>
</dbReference>
<dbReference type="RefSeq" id="WP_183979804.1">
    <property type="nucleotide sequence ID" value="NZ_JACHEB010000010.1"/>
</dbReference>
<evidence type="ECO:0000256" key="1">
    <source>
        <dbReference type="ARBA" id="ARBA00009232"/>
    </source>
</evidence>
<dbReference type="PANTHER" id="PTHR10429">
    <property type="entry name" value="DNA-3-METHYLADENINE GLYCOSYLASE"/>
    <property type="match status" value="1"/>
</dbReference>
<keyword evidence="7" id="KW-1185">Reference proteome</keyword>
<dbReference type="GO" id="GO:0003905">
    <property type="term" value="F:alkylbase DNA N-glycosylase activity"/>
    <property type="evidence" value="ECO:0007669"/>
    <property type="project" value="InterPro"/>
</dbReference>
<evidence type="ECO:0000256" key="2">
    <source>
        <dbReference type="ARBA" id="ARBA00022763"/>
    </source>
</evidence>
<keyword evidence="4 5" id="KW-0234">DNA repair</keyword>
<evidence type="ECO:0000313" key="7">
    <source>
        <dbReference type="Proteomes" id="UP000535182"/>
    </source>
</evidence>
<dbReference type="InterPro" id="IPR036995">
    <property type="entry name" value="MPG_sf"/>
</dbReference>
<accession>A0A9X0QHR6</accession>
<dbReference type="AlphaFoldDB" id="A0A9X0QHR6"/>
<dbReference type="GO" id="GO:0006284">
    <property type="term" value="P:base-excision repair"/>
    <property type="evidence" value="ECO:0007669"/>
    <property type="project" value="InterPro"/>
</dbReference>
<dbReference type="InterPro" id="IPR003180">
    <property type="entry name" value="MPG"/>
</dbReference>
<evidence type="ECO:0000313" key="6">
    <source>
        <dbReference type="EMBL" id="MBB5330374.1"/>
    </source>
</evidence>
<keyword evidence="6" id="KW-0326">Glycosidase</keyword>
<dbReference type="NCBIfam" id="NF002003">
    <property type="entry name" value="PRK00802.1-3"/>
    <property type="match status" value="1"/>
</dbReference>
<organism evidence="6 7">
    <name type="scientific">Tunturiibacter gelidiferens</name>
    <dbReference type="NCBI Taxonomy" id="3069689"/>
    <lineage>
        <taxon>Bacteria</taxon>
        <taxon>Pseudomonadati</taxon>
        <taxon>Acidobacteriota</taxon>
        <taxon>Terriglobia</taxon>
        <taxon>Terriglobales</taxon>
        <taxon>Acidobacteriaceae</taxon>
        <taxon>Tunturiibacter</taxon>
    </lineage>
</organism>
<dbReference type="Gene3D" id="3.10.300.10">
    <property type="entry name" value="Methylpurine-DNA glycosylase (MPG)"/>
    <property type="match status" value="1"/>
</dbReference>
<evidence type="ECO:0000256" key="4">
    <source>
        <dbReference type="ARBA" id="ARBA00023204"/>
    </source>
</evidence>
<sequence length="200" mass="21666">MKTRPSSTQIVPRSFYARSPKIVARNLIGKVLIHDLNGERLVGRIIETEAYLGLADPASHAFRGETPANAVLFGPPGFTHVYLIYGINDCLSISSHLDGKAGGVLLRALDPIAGLETMTRLRGLSGTQNATALTGGPGKLCKALGINRMHHNNMDVTDSGSPVRILDDGYRQNKIQTSIRIGITKATEKLLRFRAIIEKP</sequence>
<comment type="similarity">
    <text evidence="1 5">Belongs to the DNA glycosylase MPG family.</text>
</comment>
<reference evidence="6 7" key="1">
    <citation type="submission" date="2020-08" db="EMBL/GenBank/DDBJ databases">
        <title>Genomic Encyclopedia of Type Strains, Phase IV (KMG-V): Genome sequencing to study the core and pangenomes of soil and plant-associated prokaryotes.</title>
        <authorList>
            <person name="Whitman W."/>
        </authorList>
    </citation>
    <scope>NUCLEOTIDE SEQUENCE [LARGE SCALE GENOMIC DNA]</scope>
    <source>
        <strain evidence="6 7">X5P2</strain>
    </source>
</reference>
<dbReference type="CDD" id="cd00540">
    <property type="entry name" value="AAG"/>
    <property type="match status" value="1"/>
</dbReference>
<dbReference type="NCBIfam" id="TIGR00567">
    <property type="entry name" value="3mg"/>
    <property type="match status" value="1"/>
</dbReference>
<protein>
    <recommendedName>
        <fullName evidence="5">Putative 3-methyladenine DNA glycosylase</fullName>
        <ecNumber evidence="5">3.2.2.-</ecNumber>
    </recommendedName>
</protein>
<keyword evidence="3 5" id="KW-0378">Hydrolase</keyword>
<dbReference type="PANTHER" id="PTHR10429:SF0">
    <property type="entry name" value="DNA-3-METHYLADENINE GLYCOSYLASE"/>
    <property type="match status" value="1"/>
</dbReference>
<dbReference type="Proteomes" id="UP000535182">
    <property type="component" value="Unassembled WGS sequence"/>
</dbReference>